<dbReference type="EMBL" id="CP014135">
    <property type="protein sequence ID" value="AMB85025.1"/>
    <property type="molecule type" value="Genomic_DNA"/>
</dbReference>
<dbReference type="OrthoDB" id="675397at2"/>
<gene>
    <name evidence="1" type="ORF">AWM79_06755</name>
</gene>
<dbReference type="SUPFAM" id="SSF141868">
    <property type="entry name" value="EAL domain-like"/>
    <property type="match status" value="1"/>
</dbReference>
<evidence type="ECO:0000313" key="1">
    <source>
        <dbReference type="EMBL" id="AMB85025.1"/>
    </source>
</evidence>
<dbReference type="STRING" id="46677.AWM79_06755"/>
<proteinExistence type="predicted"/>
<dbReference type="PROSITE" id="PS50883">
    <property type="entry name" value="EAL"/>
    <property type="match status" value="1"/>
</dbReference>
<accession>A0A0X1SYX4</accession>
<protein>
    <submittedName>
        <fullName evidence="1">Uncharacterized protein</fullName>
    </submittedName>
</protein>
<dbReference type="KEGG" id="pagb:AWM79_06755"/>
<reference evidence="2" key="1">
    <citation type="submission" date="2016-01" db="EMBL/GenBank/DDBJ databases">
        <authorList>
            <person name="Storey N.H."/>
            <person name="Neuman B.W."/>
        </authorList>
    </citation>
    <scope>NUCLEOTIDE SEQUENCE [LARGE SCALE GENOMIC DNA]</scope>
    <source>
        <strain evidence="2">NCPPB 2472</strain>
    </source>
</reference>
<evidence type="ECO:0000313" key="2">
    <source>
        <dbReference type="Proteomes" id="UP000063229"/>
    </source>
</evidence>
<dbReference type="InterPro" id="IPR035919">
    <property type="entry name" value="EAL_sf"/>
</dbReference>
<keyword evidence="2" id="KW-1185">Reference proteome</keyword>
<dbReference type="Proteomes" id="UP000063229">
    <property type="component" value="Chromosome"/>
</dbReference>
<name>A0A0X1SYX4_PSEAA</name>
<sequence length="66" mass="7304">MLEWVERELIDPSAITHPLFEHLHGQVMIAIDDFGTKLELGIAGAGAQTAEQRDYLTSHGIDFLQG</sequence>
<dbReference type="RefSeq" id="WP_017133737.1">
    <property type="nucleotide sequence ID" value="NZ_CP014135.1"/>
</dbReference>
<dbReference type="AlphaFoldDB" id="A0A0X1SYX4"/>
<dbReference type="InterPro" id="IPR001633">
    <property type="entry name" value="EAL_dom"/>
</dbReference>
<organism evidence="1 2">
    <name type="scientific">Pseudomonas agarici</name>
    <dbReference type="NCBI Taxonomy" id="46677"/>
    <lineage>
        <taxon>Bacteria</taxon>
        <taxon>Pseudomonadati</taxon>
        <taxon>Pseudomonadota</taxon>
        <taxon>Gammaproteobacteria</taxon>
        <taxon>Pseudomonadales</taxon>
        <taxon>Pseudomonadaceae</taxon>
        <taxon>Pseudomonas</taxon>
    </lineage>
</organism>